<feature type="domain" description="Nuclease associated modular" evidence="1">
    <location>
        <begin position="143"/>
        <end position="162"/>
    </location>
</feature>
<dbReference type="SMART" id="SM00496">
    <property type="entry name" value="IENR2"/>
    <property type="match status" value="4"/>
</dbReference>
<keyword evidence="3" id="KW-1185">Reference proteome</keyword>
<evidence type="ECO:0000259" key="1">
    <source>
        <dbReference type="SMART" id="SM00496"/>
    </source>
</evidence>
<dbReference type="KEGG" id="vg:77946245"/>
<reference evidence="2" key="1">
    <citation type="submission" date="2020-09" db="EMBL/GenBank/DDBJ databases">
        <authorList>
            <person name="Zhang D."/>
            <person name="Hatherill J.R."/>
            <person name="Ramirez J.F."/>
            <person name="Edinger B."/>
            <person name="Balarin R."/>
            <person name="Sullivan A."/>
            <person name="Humpal K.M."/>
            <person name="Guseva A."/>
            <person name="Butela K.A."/>
            <person name="Garlena R.A."/>
            <person name="Russell D.A."/>
            <person name="Pope W.H."/>
            <person name="Jacobs-Sera D."/>
            <person name="Hatfull G.F."/>
        </authorList>
    </citation>
    <scope>NUCLEOTIDE SEQUENCE</scope>
</reference>
<dbReference type="Pfam" id="PF07460">
    <property type="entry name" value="NUMOD3"/>
    <property type="match status" value="2"/>
</dbReference>
<dbReference type="GO" id="GO:0003677">
    <property type="term" value="F:DNA binding"/>
    <property type="evidence" value="ECO:0007669"/>
    <property type="project" value="InterPro"/>
</dbReference>
<dbReference type="EMBL" id="MW015081">
    <property type="protein sequence ID" value="QPX48040.1"/>
    <property type="molecule type" value="Genomic_DNA"/>
</dbReference>
<proteinExistence type="predicted"/>
<accession>A0A879R3U7</accession>
<dbReference type="Proteomes" id="UP000664915">
    <property type="component" value="Segment"/>
</dbReference>
<name>A0A879R3U7_9CAUD</name>
<dbReference type="RefSeq" id="YP_010670050.1">
    <property type="nucleotide sequence ID" value="NC_070963.1"/>
</dbReference>
<feature type="domain" description="Nuclease associated modular" evidence="1">
    <location>
        <begin position="109"/>
        <end position="125"/>
    </location>
</feature>
<feature type="domain" description="Nuclease associated modular" evidence="1">
    <location>
        <begin position="126"/>
        <end position="142"/>
    </location>
</feature>
<organism evidence="2 3">
    <name type="scientific">Synechococcus phage S-SRM01</name>
    <dbReference type="NCBI Taxonomy" id="2781608"/>
    <lineage>
        <taxon>Viruses</taxon>
        <taxon>Duplodnaviria</taxon>
        <taxon>Heunggongvirae</taxon>
        <taxon>Uroviricota</taxon>
        <taxon>Caudoviricetes</taxon>
        <taxon>Pantevenvirales</taxon>
        <taxon>Kyanoviridae</taxon>
        <taxon>Serangoonvirus</taxon>
        <taxon>Serangoonvirus essarone</taxon>
    </lineage>
</organism>
<evidence type="ECO:0000313" key="3">
    <source>
        <dbReference type="Proteomes" id="UP000664915"/>
    </source>
</evidence>
<protein>
    <submittedName>
        <fullName evidence="2">Nuclease associated modular domain 3 protein</fullName>
    </submittedName>
</protein>
<dbReference type="GeneID" id="77946245"/>
<feature type="domain" description="Nuclease associated modular" evidence="1">
    <location>
        <begin position="163"/>
        <end position="179"/>
    </location>
</feature>
<dbReference type="InterPro" id="IPR003611">
    <property type="entry name" value="NUMOD3"/>
</dbReference>
<evidence type="ECO:0000313" key="2">
    <source>
        <dbReference type="EMBL" id="QPX48040.1"/>
    </source>
</evidence>
<sequence>MLSGTFSCINSKDQTQSRTMVSPYRFYTYAYLREDRTPYYIGKGRGNRAYYKYKGTKPPKDKSRIIFLKQNLTEEESFKHEIYMIAVFGRKDLGTGILHNRTDGGDGPSGLIRTEEHKSKIRKSLLGRPRSQETKEKLRKANLGKIRNPCSQETKDKIGAANRGKKHSKESKEKIGAIWSNWWRITFDDNSEIVIFGLSTWCKNTKYCKSSMLRIASGKQKTHKNVVKVVKLD</sequence>